<keyword evidence="2" id="KW-1185">Reference proteome</keyword>
<gene>
    <name evidence="1" type="ORF">KIKIMORA_04460</name>
</gene>
<reference evidence="1 2" key="1">
    <citation type="submission" date="2022-05" db="EMBL/GenBank/DDBJ databases">
        <authorList>
            <person name="Friedrich I."/>
            <person name="Poehlein A."/>
            <person name="Schneider D."/>
            <person name="Hertel R."/>
            <person name="Daniel R."/>
        </authorList>
    </citation>
    <scope>NUCLEOTIDE SEQUENCE [LARGE SCALE GENOMIC DNA]</scope>
</reference>
<accession>A0A9E7SLH8</accession>
<dbReference type="EMBL" id="ON529857">
    <property type="protein sequence ID" value="USN15564.1"/>
    <property type="molecule type" value="Genomic_DNA"/>
</dbReference>
<sequence>MNDHNVIVNEKALEMALRYHAEKGSSADDIVDTAKIFTAFLTSTPETKA</sequence>
<evidence type="ECO:0000313" key="1">
    <source>
        <dbReference type="EMBL" id="USN15564.1"/>
    </source>
</evidence>
<dbReference type="Proteomes" id="UP001056576">
    <property type="component" value="Segment"/>
</dbReference>
<organism evidence="1 2">
    <name type="scientific">Brevundimonas phage vB_BpoS-Kikimora</name>
    <dbReference type="NCBI Taxonomy" id="2948601"/>
    <lineage>
        <taxon>Viruses</taxon>
        <taxon>Duplodnaviria</taxon>
        <taxon>Heunggongvirae</taxon>
        <taxon>Uroviricota</taxon>
        <taxon>Caudoviricetes</taxon>
        <taxon>Jeanschmidtviridae</taxon>
        <taxon>Kikimoravirus</taxon>
        <taxon>Kikimoravirus kikimora</taxon>
    </lineage>
</organism>
<protein>
    <submittedName>
        <fullName evidence="1">Uncharacterized protein</fullName>
    </submittedName>
</protein>
<name>A0A9E7SLH8_9CAUD</name>
<evidence type="ECO:0000313" key="2">
    <source>
        <dbReference type="Proteomes" id="UP001056576"/>
    </source>
</evidence>
<proteinExistence type="predicted"/>